<feature type="signal peptide" evidence="1">
    <location>
        <begin position="1"/>
        <end position="16"/>
    </location>
</feature>
<evidence type="ECO:0000313" key="2">
    <source>
        <dbReference type="EMBL" id="KAE9987988.1"/>
    </source>
</evidence>
<sequence length="78" mass="8439">MKFIVITALYLASGAASRPGTDPNQDPAYVPASGDGSYTVCTPYDLPGICRRYKQDGTPTKEVAKCRSVRTFPPPKPF</sequence>
<accession>A0A8H3VHW1</accession>
<keyword evidence="1" id="KW-0732">Signal</keyword>
<organism evidence="2 3">
    <name type="scientific">Venturia inaequalis</name>
    <name type="common">Apple scab fungus</name>
    <dbReference type="NCBI Taxonomy" id="5025"/>
    <lineage>
        <taxon>Eukaryota</taxon>
        <taxon>Fungi</taxon>
        <taxon>Dikarya</taxon>
        <taxon>Ascomycota</taxon>
        <taxon>Pezizomycotina</taxon>
        <taxon>Dothideomycetes</taxon>
        <taxon>Pleosporomycetidae</taxon>
        <taxon>Venturiales</taxon>
        <taxon>Venturiaceae</taxon>
        <taxon>Venturia</taxon>
    </lineage>
</organism>
<evidence type="ECO:0000256" key="1">
    <source>
        <dbReference type="SAM" id="SignalP"/>
    </source>
</evidence>
<gene>
    <name evidence="2" type="ORF">EG328_000932</name>
</gene>
<dbReference type="Proteomes" id="UP000447873">
    <property type="component" value="Unassembled WGS sequence"/>
</dbReference>
<feature type="chain" id="PRO_5034487042" evidence="1">
    <location>
        <begin position="17"/>
        <end position="78"/>
    </location>
</feature>
<protein>
    <submittedName>
        <fullName evidence="2">Uncharacterized protein</fullName>
    </submittedName>
</protein>
<comment type="caution">
    <text evidence="2">The sequence shown here is derived from an EMBL/GenBank/DDBJ whole genome shotgun (WGS) entry which is preliminary data.</text>
</comment>
<evidence type="ECO:0000313" key="3">
    <source>
        <dbReference type="Proteomes" id="UP000447873"/>
    </source>
</evidence>
<reference evidence="2 3" key="1">
    <citation type="submission" date="2018-12" db="EMBL/GenBank/DDBJ databases">
        <title>Venturia inaequalis Genome Resource.</title>
        <authorList>
            <person name="Lichtner F.J."/>
        </authorList>
    </citation>
    <scope>NUCLEOTIDE SEQUENCE [LARGE SCALE GENOMIC DNA]</scope>
    <source>
        <strain evidence="2 3">120213</strain>
    </source>
</reference>
<proteinExistence type="predicted"/>
<dbReference type="EMBL" id="WNWS01000012">
    <property type="protein sequence ID" value="KAE9987988.1"/>
    <property type="molecule type" value="Genomic_DNA"/>
</dbReference>
<dbReference type="AlphaFoldDB" id="A0A8H3VHW1"/>
<name>A0A8H3VHW1_VENIN</name>